<comment type="caution">
    <text evidence="3">The sequence shown here is derived from an EMBL/GenBank/DDBJ whole genome shotgun (WGS) entry which is preliminary data.</text>
</comment>
<dbReference type="Gene3D" id="2.70.70.10">
    <property type="entry name" value="Glucose Permease (Domain IIA)"/>
    <property type="match status" value="1"/>
</dbReference>
<name>A0A2W0C5N8_9BACL</name>
<dbReference type="PANTHER" id="PTHR21666">
    <property type="entry name" value="PEPTIDASE-RELATED"/>
    <property type="match status" value="1"/>
</dbReference>
<feature type="domain" description="M23ase beta-sheet core" evidence="2">
    <location>
        <begin position="245"/>
        <end position="334"/>
    </location>
</feature>
<gene>
    <name evidence="3" type="ORF">PIL02S_04169</name>
</gene>
<dbReference type="GO" id="GO:0016798">
    <property type="term" value="F:hydrolase activity, acting on glycosyl bonds"/>
    <property type="evidence" value="ECO:0007669"/>
    <property type="project" value="UniProtKB-KW"/>
</dbReference>
<evidence type="ECO:0000256" key="1">
    <source>
        <dbReference type="SAM" id="MobiDB-lite"/>
    </source>
</evidence>
<dbReference type="InterPro" id="IPR050570">
    <property type="entry name" value="Cell_wall_metabolism_enzyme"/>
</dbReference>
<dbReference type="PANTHER" id="PTHR21666:SF270">
    <property type="entry name" value="MUREIN HYDROLASE ACTIVATOR ENVC"/>
    <property type="match status" value="1"/>
</dbReference>
<dbReference type="Pfam" id="PF01551">
    <property type="entry name" value="Peptidase_M23"/>
    <property type="match status" value="1"/>
</dbReference>
<dbReference type="CDD" id="cd12797">
    <property type="entry name" value="M23_peptidase"/>
    <property type="match status" value="1"/>
</dbReference>
<dbReference type="GO" id="GO:0004222">
    <property type="term" value="F:metalloendopeptidase activity"/>
    <property type="evidence" value="ECO:0007669"/>
    <property type="project" value="TreeGrafter"/>
</dbReference>
<organism evidence="3 4">
    <name type="scientific">Paenibacillus illinoisensis</name>
    <dbReference type="NCBI Taxonomy" id="59845"/>
    <lineage>
        <taxon>Bacteria</taxon>
        <taxon>Bacillati</taxon>
        <taxon>Bacillota</taxon>
        <taxon>Bacilli</taxon>
        <taxon>Bacillales</taxon>
        <taxon>Paenibacillaceae</taxon>
        <taxon>Paenibacillus</taxon>
    </lineage>
</organism>
<protein>
    <recommendedName>
        <fullName evidence="2">M23ase beta-sheet core domain-containing protein</fullName>
    </recommendedName>
</protein>
<evidence type="ECO:0000313" key="3">
    <source>
        <dbReference type="EMBL" id="PYY27576.1"/>
    </source>
</evidence>
<evidence type="ECO:0000259" key="2">
    <source>
        <dbReference type="Pfam" id="PF01551"/>
    </source>
</evidence>
<keyword evidence="3" id="KW-0378">Hydrolase</keyword>
<dbReference type="Proteomes" id="UP000247459">
    <property type="component" value="Unassembled WGS sequence"/>
</dbReference>
<sequence>MFIEKERMKAGYAVQKDFWRNHRSWKLVAAALGACVLLSACGTTELSDQRERPSAEQTSSASPAAENTNKDETNSAEEDVMITPEHFIDTLMNGSKEDIYNQMSPELKETISLEEFKTSVDSFTEGVTSWEQVTKVKMNNLMEHSWKDQTGTRGIQAYFAEDHQIDGLLIQPLETHEETDKAFTKTEFQFPMKGEWFVFWGGNDVMSNYHYAHETQRYALDIIRTKEDSSYQGEAAVNENYYAFGEPLYAAADGTVVEVKNDIPDNTPGVMNAEEPAGNVVVIDHGNGEYSITAHLKEGSAAVKTGDKVKQGDLIGQLGNSGNSSEAHLHFQVSDGPDLFTSRSVQIRWADQSQVLTRGKTFQGLPE</sequence>
<dbReference type="InterPro" id="IPR011055">
    <property type="entry name" value="Dup_hybrid_motif"/>
</dbReference>
<dbReference type="AlphaFoldDB" id="A0A2W0C5N8"/>
<dbReference type="SUPFAM" id="SSF51261">
    <property type="entry name" value="Duplicated hybrid motif"/>
    <property type="match status" value="1"/>
</dbReference>
<feature type="region of interest" description="Disordered" evidence="1">
    <location>
        <begin position="46"/>
        <end position="80"/>
    </location>
</feature>
<proteinExistence type="predicted"/>
<dbReference type="InterPro" id="IPR016047">
    <property type="entry name" value="M23ase_b-sheet_dom"/>
</dbReference>
<reference evidence="3 4" key="1">
    <citation type="submission" date="2018-01" db="EMBL/GenBank/DDBJ databases">
        <title>Genome sequence of the PGP bacterium Paenibacillus illinoisensis E3.</title>
        <authorList>
            <person name="Rolli E."/>
            <person name="Marasco R."/>
            <person name="Bessem C."/>
            <person name="Michoud G."/>
            <person name="Gaiarsa S."/>
            <person name="Borin S."/>
            <person name="Daffonchio D."/>
        </authorList>
    </citation>
    <scope>NUCLEOTIDE SEQUENCE [LARGE SCALE GENOMIC DNA]</scope>
    <source>
        <strain evidence="3 4">E3</strain>
    </source>
</reference>
<feature type="compositionally biased region" description="Polar residues" evidence="1">
    <location>
        <begin position="55"/>
        <end position="67"/>
    </location>
</feature>
<evidence type="ECO:0000313" key="4">
    <source>
        <dbReference type="Proteomes" id="UP000247459"/>
    </source>
</evidence>
<keyword evidence="3" id="KW-0326">Glycosidase</keyword>
<dbReference type="EMBL" id="PRLG01000021">
    <property type="protein sequence ID" value="PYY27576.1"/>
    <property type="molecule type" value="Genomic_DNA"/>
</dbReference>
<accession>A0A2W0C5N8</accession>